<dbReference type="Pfam" id="PF00440">
    <property type="entry name" value="TetR_N"/>
    <property type="match status" value="1"/>
</dbReference>
<feature type="domain" description="HTH tetR-type" evidence="5">
    <location>
        <begin position="18"/>
        <end position="78"/>
    </location>
</feature>
<keyword evidence="2 4" id="KW-0238">DNA-binding</keyword>
<keyword evidence="7" id="KW-1185">Reference proteome</keyword>
<dbReference type="AlphaFoldDB" id="A0A8J3XD41"/>
<dbReference type="Gene3D" id="1.10.357.10">
    <property type="entry name" value="Tetracycline Repressor, domain 2"/>
    <property type="match status" value="1"/>
</dbReference>
<keyword evidence="3" id="KW-0804">Transcription</keyword>
<dbReference type="SUPFAM" id="SSF46689">
    <property type="entry name" value="Homeodomain-like"/>
    <property type="match status" value="1"/>
</dbReference>
<organism evidence="6 7">
    <name type="scientific">Planotetraspora phitsanulokensis</name>
    <dbReference type="NCBI Taxonomy" id="575192"/>
    <lineage>
        <taxon>Bacteria</taxon>
        <taxon>Bacillati</taxon>
        <taxon>Actinomycetota</taxon>
        <taxon>Actinomycetes</taxon>
        <taxon>Streptosporangiales</taxon>
        <taxon>Streptosporangiaceae</taxon>
        <taxon>Planotetraspora</taxon>
    </lineage>
</organism>
<dbReference type="InterPro" id="IPR036271">
    <property type="entry name" value="Tet_transcr_reg_TetR-rel_C_sf"/>
</dbReference>
<dbReference type="Proteomes" id="UP000622547">
    <property type="component" value="Unassembled WGS sequence"/>
</dbReference>
<name>A0A8J3XD41_9ACTN</name>
<evidence type="ECO:0000256" key="2">
    <source>
        <dbReference type="ARBA" id="ARBA00023125"/>
    </source>
</evidence>
<dbReference type="EMBL" id="BOOP01000004">
    <property type="protein sequence ID" value="GII36201.1"/>
    <property type="molecule type" value="Genomic_DNA"/>
</dbReference>
<dbReference type="PANTHER" id="PTHR30055">
    <property type="entry name" value="HTH-TYPE TRANSCRIPTIONAL REGULATOR RUTR"/>
    <property type="match status" value="1"/>
</dbReference>
<dbReference type="SUPFAM" id="SSF48498">
    <property type="entry name" value="Tetracyclin repressor-like, C-terminal domain"/>
    <property type="match status" value="1"/>
</dbReference>
<feature type="DNA-binding region" description="H-T-H motif" evidence="4">
    <location>
        <begin position="41"/>
        <end position="60"/>
    </location>
</feature>
<keyword evidence="1" id="KW-0805">Transcription regulation</keyword>
<protein>
    <submittedName>
        <fullName evidence="6">TetR family transcriptional regulator</fullName>
    </submittedName>
</protein>
<dbReference type="InterPro" id="IPR025996">
    <property type="entry name" value="MT1864/Rv1816-like_C"/>
</dbReference>
<dbReference type="InterPro" id="IPR001647">
    <property type="entry name" value="HTH_TetR"/>
</dbReference>
<accession>A0A8J3XD41</accession>
<dbReference type="Pfam" id="PF13305">
    <property type="entry name" value="TetR_C_33"/>
    <property type="match status" value="1"/>
</dbReference>
<dbReference type="PROSITE" id="PS50977">
    <property type="entry name" value="HTH_TETR_2"/>
    <property type="match status" value="1"/>
</dbReference>
<gene>
    <name evidence="6" type="ORF">Pph01_12040</name>
</gene>
<evidence type="ECO:0000256" key="4">
    <source>
        <dbReference type="PROSITE-ProRule" id="PRU00335"/>
    </source>
</evidence>
<dbReference type="InterPro" id="IPR009057">
    <property type="entry name" value="Homeodomain-like_sf"/>
</dbReference>
<sequence length="229" mass="24292">MDGRAHAGGPGLRGRFRAQVRDEIKQVALRQLADGGPQALSLNAVAKVLGVSGPALYRYFANRDALLTDLVVDAYRDLAAACEAATAGAWKDPADRLRALAKAYRAWALEEPHRYRLLFRAPLYGYDAHSEPLVQASQIAMNVAVEVLEGIAAEGPVAGGELEAPLAEWAAGRGMPGAAAVIAVRATTLWARLHGLVSLEIEGNFASMGLDPTPLYEGEITNLLTTPPA</sequence>
<dbReference type="GO" id="GO:0000976">
    <property type="term" value="F:transcription cis-regulatory region binding"/>
    <property type="evidence" value="ECO:0007669"/>
    <property type="project" value="TreeGrafter"/>
</dbReference>
<dbReference type="PANTHER" id="PTHR30055:SF243">
    <property type="entry name" value="HTH-TYPE TRANSCRIPTIONAL REGULATOR RV1816"/>
    <property type="match status" value="1"/>
</dbReference>
<evidence type="ECO:0000256" key="3">
    <source>
        <dbReference type="ARBA" id="ARBA00023163"/>
    </source>
</evidence>
<proteinExistence type="predicted"/>
<evidence type="ECO:0000259" key="5">
    <source>
        <dbReference type="PROSITE" id="PS50977"/>
    </source>
</evidence>
<evidence type="ECO:0000256" key="1">
    <source>
        <dbReference type="ARBA" id="ARBA00023015"/>
    </source>
</evidence>
<dbReference type="GO" id="GO:0003700">
    <property type="term" value="F:DNA-binding transcription factor activity"/>
    <property type="evidence" value="ECO:0007669"/>
    <property type="project" value="TreeGrafter"/>
</dbReference>
<evidence type="ECO:0000313" key="7">
    <source>
        <dbReference type="Proteomes" id="UP000622547"/>
    </source>
</evidence>
<reference evidence="6 7" key="1">
    <citation type="submission" date="2021-01" db="EMBL/GenBank/DDBJ databases">
        <title>Whole genome shotgun sequence of Planotetraspora phitsanulokensis NBRC 104273.</title>
        <authorList>
            <person name="Komaki H."/>
            <person name="Tamura T."/>
        </authorList>
    </citation>
    <scope>NUCLEOTIDE SEQUENCE [LARGE SCALE GENOMIC DNA]</scope>
    <source>
        <strain evidence="6 7">NBRC 104273</strain>
    </source>
</reference>
<dbReference type="InterPro" id="IPR050109">
    <property type="entry name" value="HTH-type_TetR-like_transc_reg"/>
</dbReference>
<evidence type="ECO:0000313" key="6">
    <source>
        <dbReference type="EMBL" id="GII36201.1"/>
    </source>
</evidence>
<comment type="caution">
    <text evidence="6">The sequence shown here is derived from an EMBL/GenBank/DDBJ whole genome shotgun (WGS) entry which is preliminary data.</text>
</comment>